<name>A0A2A2HT27_9EURY</name>
<evidence type="ECO:0000313" key="1">
    <source>
        <dbReference type="EMBL" id="PAV12532.1"/>
    </source>
</evidence>
<dbReference type="Proteomes" id="UP000218164">
    <property type="component" value="Unassembled WGS sequence"/>
</dbReference>
<accession>A0A2A2HT27</accession>
<keyword evidence="2" id="KW-1185">Reference proteome</keyword>
<comment type="caution">
    <text evidence="1">The sequence shown here is derived from an EMBL/GenBank/DDBJ whole genome shotgun (WGS) entry which is preliminary data.</text>
</comment>
<dbReference type="OrthoDB" id="375064at2157"/>
<dbReference type="AlphaFoldDB" id="A0A2A2HT27"/>
<proteinExistence type="predicted"/>
<reference evidence="1 2" key="1">
    <citation type="journal article" date="2017" name="BMC Genomics">
        <title>Genomic analysis of methanogenic archaea reveals a shift towards energy conservation.</title>
        <authorList>
            <person name="Gilmore S.P."/>
            <person name="Henske J.K."/>
            <person name="Sexton J.A."/>
            <person name="Solomon K.V."/>
            <person name="Seppala S."/>
            <person name="Yoo J.I."/>
            <person name="Huyett L.M."/>
            <person name="Pressman A."/>
            <person name="Cogan J.Z."/>
            <person name="Kivenson V."/>
            <person name="Peng X."/>
            <person name="Tan Y."/>
            <person name="Valentine D.L."/>
            <person name="O'Malley M.A."/>
        </authorList>
    </citation>
    <scope>NUCLEOTIDE SEQUENCE [LARGE SCALE GENOMIC DNA]</scope>
    <source>
        <strain evidence="1 2">MC-15</strain>
    </source>
</reference>
<dbReference type="EMBL" id="LMVP01000224">
    <property type="protein sequence ID" value="PAV12532.1"/>
    <property type="molecule type" value="Genomic_DNA"/>
</dbReference>
<sequence length="71" mass="8627">MKREETIQYHESYEHISISLPLDDYKKREEKFNEYEHEETLRKLMQNIVIGSNFVVKSEANPITKVEQKQR</sequence>
<evidence type="ECO:0000313" key="2">
    <source>
        <dbReference type="Proteomes" id="UP000218164"/>
    </source>
</evidence>
<gene>
    <name evidence="1" type="ORF">ASJ81_05935</name>
</gene>
<organism evidence="1 2">
    <name type="scientific">Methanosarcina spelaei</name>
    <dbReference type="NCBI Taxonomy" id="1036679"/>
    <lineage>
        <taxon>Archaea</taxon>
        <taxon>Methanobacteriati</taxon>
        <taxon>Methanobacteriota</taxon>
        <taxon>Stenosarchaea group</taxon>
        <taxon>Methanomicrobia</taxon>
        <taxon>Methanosarcinales</taxon>
        <taxon>Methanosarcinaceae</taxon>
        <taxon>Methanosarcina</taxon>
    </lineage>
</organism>
<protein>
    <submittedName>
        <fullName evidence="1">Uncharacterized protein</fullName>
    </submittedName>
</protein>
<dbReference type="RefSeq" id="WP_095644586.1">
    <property type="nucleotide sequence ID" value="NZ_LMVP01000224.1"/>
</dbReference>